<evidence type="ECO:0000313" key="3">
    <source>
        <dbReference type="Proteomes" id="UP001193501"/>
    </source>
</evidence>
<keyword evidence="3" id="KW-1185">Reference proteome</keyword>
<dbReference type="RefSeq" id="WP_168774725.1">
    <property type="nucleotide sequence ID" value="NZ_JAABNR010000008.1"/>
</dbReference>
<feature type="transmembrane region" description="Helical" evidence="1">
    <location>
        <begin position="30"/>
        <end position="51"/>
    </location>
</feature>
<gene>
    <name evidence="2" type="ORF">GV832_10035</name>
</gene>
<reference evidence="2" key="1">
    <citation type="submission" date="2020-01" db="EMBL/GenBank/DDBJ databases">
        <authorList>
            <person name="Chen W.-M."/>
        </authorList>
    </citation>
    <scope>NUCLEOTIDE SEQUENCE</scope>
    <source>
        <strain evidence="2">CYK-10</strain>
    </source>
</reference>
<keyword evidence="1" id="KW-1133">Transmembrane helix</keyword>
<keyword evidence="1" id="KW-0812">Transmembrane</keyword>
<name>A0AAE4YA48_9RHOB</name>
<comment type="caution">
    <text evidence="2">The sequence shown here is derived from an EMBL/GenBank/DDBJ whole genome shotgun (WGS) entry which is preliminary data.</text>
</comment>
<dbReference type="Proteomes" id="UP001193501">
    <property type="component" value="Unassembled WGS sequence"/>
</dbReference>
<keyword evidence="1" id="KW-0472">Membrane</keyword>
<evidence type="ECO:0000313" key="2">
    <source>
        <dbReference type="EMBL" id="NBZ87917.1"/>
    </source>
</evidence>
<sequence length="61" mass="6457">MKGQALNRVTNGVAAAGVTLPAWEVHLQHAGVIAASVVPILSALWLAVQIVRFVQAWRAAK</sequence>
<dbReference type="AlphaFoldDB" id="A0AAE4YA48"/>
<accession>A0AAE4YA48</accession>
<dbReference type="EMBL" id="JAABNR010000008">
    <property type="protein sequence ID" value="NBZ87917.1"/>
    <property type="molecule type" value="Genomic_DNA"/>
</dbReference>
<proteinExistence type="predicted"/>
<protein>
    <submittedName>
        <fullName evidence="2">Uncharacterized protein</fullName>
    </submittedName>
</protein>
<organism evidence="2 3">
    <name type="scientific">Stagnihabitans tardus</name>
    <dbReference type="NCBI Taxonomy" id="2699202"/>
    <lineage>
        <taxon>Bacteria</taxon>
        <taxon>Pseudomonadati</taxon>
        <taxon>Pseudomonadota</taxon>
        <taxon>Alphaproteobacteria</taxon>
        <taxon>Rhodobacterales</taxon>
        <taxon>Paracoccaceae</taxon>
        <taxon>Stagnihabitans</taxon>
    </lineage>
</organism>
<evidence type="ECO:0000256" key="1">
    <source>
        <dbReference type="SAM" id="Phobius"/>
    </source>
</evidence>